<dbReference type="PANTHER" id="PTHR43156">
    <property type="entry name" value="STAGE II SPORULATION PROTEIN E-RELATED"/>
    <property type="match status" value="1"/>
</dbReference>
<evidence type="ECO:0008006" key="6">
    <source>
        <dbReference type="Google" id="ProtNLM"/>
    </source>
</evidence>
<evidence type="ECO:0000313" key="5">
    <source>
        <dbReference type="Proteomes" id="UP001501147"/>
    </source>
</evidence>
<accession>A0ABP9B176</accession>
<dbReference type="InterPro" id="IPR003018">
    <property type="entry name" value="GAF"/>
</dbReference>
<organism evidence="4 5">
    <name type="scientific">Streptomyces sanyensis</name>
    <dbReference type="NCBI Taxonomy" id="568869"/>
    <lineage>
        <taxon>Bacteria</taxon>
        <taxon>Bacillati</taxon>
        <taxon>Actinomycetota</taxon>
        <taxon>Actinomycetes</taxon>
        <taxon>Kitasatosporales</taxon>
        <taxon>Streptomycetaceae</taxon>
        <taxon>Streptomyces</taxon>
    </lineage>
</organism>
<evidence type="ECO:0000313" key="4">
    <source>
        <dbReference type="EMBL" id="GAA4789158.1"/>
    </source>
</evidence>
<dbReference type="InterPro" id="IPR029016">
    <property type="entry name" value="GAF-like_dom_sf"/>
</dbReference>
<dbReference type="Pfam" id="PF08448">
    <property type="entry name" value="PAS_4"/>
    <property type="match status" value="1"/>
</dbReference>
<dbReference type="PANTHER" id="PTHR43156:SF2">
    <property type="entry name" value="STAGE II SPORULATION PROTEIN E"/>
    <property type="match status" value="1"/>
</dbReference>
<protein>
    <recommendedName>
        <fullName evidence="6">Magnesium or manganese-dependent protein phosphatase</fullName>
    </recommendedName>
</protein>
<feature type="domain" description="PPM-type phosphatase" evidence="3">
    <location>
        <begin position="322"/>
        <end position="539"/>
    </location>
</feature>
<dbReference type="Pfam" id="PF13581">
    <property type="entry name" value="HATPase_c_2"/>
    <property type="match status" value="1"/>
</dbReference>
<dbReference type="SMART" id="SM00065">
    <property type="entry name" value="GAF"/>
    <property type="match status" value="1"/>
</dbReference>
<dbReference type="Gene3D" id="3.60.40.10">
    <property type="entry name" value="PPM-type phosphatase domain"/>
    <property type="match status" value="1"/>
</dbReference>
<dbReference type="InterPro" id="IPR036890">
    <property type="entry name" value="HATPase_C_sf"/>
</dbReference>
<evidence type="ECO:0000259" key="3">
    <source>
        <dbReference type="SMART" id="SM00331"/>
    </source>
</evidence>
<proteinExistence type="predicted"/>
<dbReference type="InterPro" id="IPR003594">
    <property type="entry name" value="HATPase_dom"/>
</dbReference>
<dbReference type="Gene3D" id="3.30.450.20">
    <property type="entry name" value="PAS domain"/>
    <property type="match status" value="1"/>
</dbReference>
<name>A0ABP9B176_9ACTN</name>
<dbReference type="SMART" id="SM00331">
    <property type="entry name" value="PP2C_SIG"/>
    <property type="match status" value="1"/>
</dbReference>
<dbReference type="Pfam" id="PF01590">
    <property type="entry name" value="GAF"/>
    <property type="match status" value="1"/>
</dbReference>
<reference evidence="5" key="1">
    <citation type="journal article" date="2019" name="Int. J. Syst. Evol. Microbiol.">
        <title>The Global Catalogue of Microorganisms (GCM) 10K type strain sequencing project: providing services to taxonomists for standard genome sequencing and annotation.</title>
        <authorList>
            <consortium name="The Broad Institute Genomics Platform"/>
            <consortium name="The Broad Institute Genome Sequencing Center for Infectious Disease"/>
            <person name="Wu L."/>
            <person name="Ma J."/>
        </authorList>
    </citation>
    <scope>NUCLEOTIDE SEQUENCE [LARGE SCALE GENOMIC DNA]</scope>
    <source>
        <strain evidence="5">JCM 18324</strain>
    </source>
</reference>
<feature type="domain" description="GAF" evidence="2">
    <location>
        <begin position="133"/>
        <end position="302"/>
    </location>
</feature>
<keyword evidence="1" id="KW-0378">Hydrolase</keyword>
<comment type="caution">
    <text evidence="4">The sequence shown here is derived from an EMBL/GenBank/DDBJ whole genome shotgun (WGS) entry which is preliminary data.</text>
</comment>
<keyword evidence="5" id="KW-1185">Reference proteome</keyword>
<dbReference type="Gene3D" id="3.30.450.40">
    <property type="match status" value="1"/>
</dbReference>
<gene>
    <name evidence="4" type="ORF">GCM10023329_45590</name>
</gene>
<dbReference type="InterPro" id="IPR013656">
    <property type="entry name" value="PAS_4"/>
</dbReference>
<dbReference type="Gene3D" id="3.30.565.10">
    <property type="entry name" value="Histidine kinase-like ATPase, C-terminal domain"/>
    <property type="match status" value="1"/>
</dbReference>
<evidence type="ECO:0000259" key="2">
    <source>
        <dbReference type="SMART" id="SM00065"/>
    </source>
</evidence>
<sequence length="669" mass="70777">MDALFAQAAVAVYALDRELRIERVGPLGGLPRGLPVLGRALGDVYRLDPPDDADAIVSRTLSTRRPSRLRVTGHAAGTESRRIYELAVHPVGPPGREPAGVLAMVADVTERQRAAARAASLDAVRARVGQSLDLATTCEDLVKAVVPAFADIAVVEIIDEMLRGADLPLGPFGQGTPLRRTAFLGPEGGSGPAHPVGDVRSLPHPTPYTQALGDLRPRLVRIPPDTAWLAADPDRARAIRDYGAHSLLVVPLALRGTALGLISLYRCKGSEPYRSDDLSFATALAAHTALSVDNARRYEREHSIASTVQRRMLPPDGQLRSLVAVETAHVYLPGRNSGCWFDVIPLSGARTALTVGRVTGNGIQTAAAMGQLRTAARTLASLDLEPDELLARLHDTASTLARERAAHPAGDTRPQPLTASCVYAIYDPLTRRCTLAGAGGITPAVLAPDGRGAVLDVPHGPPLASATADTSPYGTRTVELEPGSLIALYTGEPGLLSGAGSRPLDEVLTPTDRPLHELCDAVVYNTVATTHGTVLLLARTGAVAASDQGTWELDHGDRAPAAARGLLRRQAASWGLPPEVTDAAELLVSELVTNAVRYGAPPVTLRLLHTSSLTCEVHDGSQVTPHLRHARTVDEGGRGLFIVSRLAAHWGTRYAPEGKTIWAEIDIPS</sequence>
<dbReference type="InterPro" id="IPR036457">
    <property type="entry name" value="PPM-type-like_dom_sf"/>
</dbReference>
<dbReference type="InterPro" id="IPR052016">
    <property type="entry name" value="Bact_Sigma-Reg"/>
</dbReference>
<dbReference type="SUPFAM" id="SSF55874">
    <property type="entry name" value="ATPase domain of HSP90 chaperone/DNA topoisomerase II/histidine kinase"/>
    <property type="match status" value="1"/>
</dbReference>
<dbReference type="RefSeq" id="WP_345615303.1">
    <property type="nucleotide sequence ID" value="NZ_BAABJV010000014.1"/>
</dbReference>
<dbReference type="EMBL" id="BAABJV010000014">
    <property type="protein sequence ID" value="GAA4789158.1"/>
    <property type="molecule type" value="Genomic_DNA"/>
</dbReference>
<dbReference type="Proteomes" id="UP001501147">
    <property type="component" value="Unassembled WGS sequence"/>
</dbReference>
<evidence type="ECO:0000256" key="1">
    <source>
        <dbReference type="ARBA" id="ARBA00022801"/>
    </source>
</evidence>
<dbReference type="InterPro" id="IPR001932">
    <property type="entry name" value="PPM-type_phosphatase-like_dom"/>
</dbReference>
<dbReference type="SUPFAM" id="SSF55781">
    <property type="entry name" value="GAF domain-like"/>
    <property type="match status" value="1"/>
</dbReference>
<dbReference type="Pfam" id="PF07228">
    <property type="entry name" value="SpoIIE"/>
    <property type="match status" value="1"/>
</dbReference>
<dbReference type="CDD" id="cd16936">
    <property type="entry name" value="HATPase_RsbW-like"/>
    <property type="match status" value="1"/>
</dbReference>